<dbReference type="GO" id="GO:0043565">
    <property type="term" value="F:sequence-specific DNA binding"/>
    <property type="evidence" value="ECO:0007669"/>
    <property type="project" value="InterPro"/>
</dbReference>
<evidence type="ECO:0000259" key="4">
    <source>
        <dbReference type="PROSITE" id="PS50956"/>
    </source>
</evidence>
<dbReference type="PANTHER" id="PTHR43413:SF8">
    <property type="entry name" value="HTH-TYPE TRANSCRIPTIONAL REGULATOR PTR1"/>
    <property type="match status" value="1"/>
</dbReference>
<dbReference type="Pfam" id="PF13404">
    <property type="entry name" value="HTH_AsnC-type"/>
    <property type="match status" value="1"/>
</dbReference>
<dbReference type="EMBL" id="CASHTH010003886">
    <property type="protein sequence ID" value="CAI8050875.1"/>
    <property type="molecule type" value="Genomic_DNA"/>
</dbReference>
<dbReference type="Pfam" id="PF13412">
    <property type="entry name" value="HTH_24"/>
    <property type="match status" value="1"/>
</dbReference>
<sequence length="322" mass="36832">MKDKLDRLDMQILSRLLNNCRESERQIGEGIGIASGTVNARIRRMRRRGIILDFVVRIDPPTLGHSTLYTVVLGQRMEEMLGHMRSMGEPFLVAPCVGGFAVCGVIVRDDVQEKIELAEKIDGMRVLSIFEPERSVSPRFTKTDMQIIRELMINPREKIDIIAKKTGLSTKTVSRCIDRLHGDDGIHFTVDYDPTKIRGFITHAIMIQVTGEAKPMFGKLAHMFSRNFLEVPFLMEKQIVLFLYSDDIYEMDETMQSIREMPGVKSVDLFIARSTKYSQEWMLDNIRKAETSPTLHLEQQWAENTVPATSSAPRTFSNLRTF</sequence>
<dbReference type="SMART" id="SM00344">
    <property type="entry name" value="HTH_ASNC"/>
    <property type="match status" value="1"/>
</dbReference>
<evidence type="ECO:0000256" key="1">
    <source>
        <dbReference type="ARBA" id="ARBA00023015"/>
    </source>
</evidence>
<dbReference type="PROSITE" id="PS50956">
    <property type="entry name" value="HTH_ASNC_2"/>
    <property type="match status" value="1"/>
</dbReference>
<dbReference type="InterPro" id="IPR050684">
    <property type="entry name" value="HTH-Siroheme_Decarb"/>
</dbReference>
<dbReference type="AlphaFoldDB" id="A0AA35XGR1"/>
<dbReference type="InterPro" id="IPR036388">
    <property type="entry name" value="WH-like_DNA-bd_sf"/>
</dbReference>
<dbReference type="InterPro" id="IPR019888">
    <property type="entry name" value="Tscrpt_reg_AsnC-like"/>
</dbReference>
<dbReference type="InterPro" id="IPR000485">
    <property type="entry name" value="AsnC-type_HTH_dom"/>
</dbReference>
<dbReference type="Gene3D" id="1.10.10.10">
    <property type="entry name" value="Winged helix-like DNA-binding domain superfamily/Winged helix DNA-binding domain"/>
    <property type="match status" value="2"/>
</dbReference>
<evidence type="ECO:0000256" key="2">
    <source>
        <dbReference type="ARBA" id="ARBA00023125"/>
    </source>
</evidence>
<keyword evidence="6" id="KW-1185">Reference proteome</keyword>
<proteinExistence type="predicted"/>
<gene>
    <name evidence="5" type="ORF">GBAR_LOCUS27903</name>
</gene>
<keyword evidence="3" id="KW-0804">Transcription</keyword>
<reference evidence="5" key="1">
    <citation type="submission" date="2023-03" db="EMBL/GenBank/DDBJ databases">
        <authorList>
            <person name="Steffen K."/>
            <person name="Cardenas P."/>
        </authorList>
    </citation>
    <scope>NUCLEOTIDE SEQUENCE</scope>
</reference>
<accession>A0AA35XGR1</accession>
<name>A0AA35XGR1_GEOBA</name>
<keyword evidence="1" id="KW-0805">Transcription regulation</keyword>
<comment type="caution">
    <text evidence="5">The sequence shown here is derived from an EMBL/GenBank/DDBJ whole genome shotgun (WGS) entry which is preliminary data.</text>
</comment>
<evidence type="ECO:0000256" key="3">
    <source>
        <dbReference type="ARBA" id="ARBA00023163"/>
    </source>
</evidence>
<evidence type="ECO:0000313" key="5">
    <source>
        <dbReference type="EMBL" id="CAI8050875.1"/>
    </source>
</evidence>
<dbReference type="SUPFAM" id="SSF46785">
    <property type="entry name" value="Winged helix' DNA-binding domain"/>
    <property type="match status" value="2"/>
</dbReference>
<dbReference type="InterPro" id="IPR036390">
    <property type="entry name" value="WH_DNA-bd_sf"/>
</dbReference>
<protein>
    <submittedName>
        <fullName evidence="5">HTH-type transcriptional regulator Ptr1</fullName>
    </submittedName>
</protein>
<organism evidence="5 6">
    <name type="scientific">Geodia barretti</name>
    <name type="common">Barrett's horny sponge</name>
    <dbReference type="NCBI Taxonomy" id="519541"/>
    <lineage>
        <taxon>Eukaryota</taxon>
        <taxon>Metazoa</taxon>
        <taxon>Porifera</taxon>
        <taxon>Demospongiae</taxon>
        <taxon>Heteroscleromorpha</taxon>
        <taxon>Tetractinellida</taxon>
        <taxon>Astrophorina</taxon>
        <taxon>Geodiidae</taxon>
        <taxon>Geodia</taxon>
    </lineage>
</organism>
<keyword evidence="2" id="KW-0238">DNA-binding</keyword>
<feature type="domain" description="HTH asnC-type" evidence="4">
    <location>
        <begin position="5"/>
        <end position="66"/>
    </location>
</feature>
<dbReference type="Proteomes" id="UP001174909">
    <property type="component" value="Unassembled WGS sequence"/>
</dbReference>
<dbReference type="PRINTS" id="PR00033">
    <property type="entry name" value="HTHASNC"/>
</dbReference>
<evidence type="ECO:0000313" key="6">
    <source>
        <dbReference type="Proteomes" id="UP001174909"/>
    </source>
</evidence>
<dbReference type="PANTHER" id="PTHR43413">
    <property type="entry name" value="TRANSCRIPTIONAL REGULATOR, ASNC FAMILY"/>
    <property type="match status" value="1"/>
</dbReference>